<feature type="domain" description="Endonuclease/exonuclease/phosphatase" evidence="1">
    <location>
        <begin position="7"/>
        <end position="93"/>
    </location>
</feature>
<dbReference type="Gene3D" id="3.60.10.10">
    <property type="entry name" value="Endonuclease/exonuclease/phosphatase"/>
    <property type="match status" value="1"/>
</dbReference>
<feature type="non-terminal residue" evidence="2">
    <location>
        <position position="1"/>
    </location>
</feature>
<protein>
    <recommendedName>
        <fullName evidence="1">Endonuclease/exonuclease/phosphatase domain-containing protein</fullName>
    </recommendedName>
</protein>
<evidence type="ECO:0000259" key="1">
    <source>
        <dbReference type="Pfam" id="PF03372"/>
    </source>
</evidence>
<sequence>WTGFFVYGPPVRAERNEFWNSFALEVAAVSEPWAVMGDLNLILEQIEKFGGTTFEQFQHLVRERLDRVVGDPNWVVSFPKAGVRALAVKDSDHAPLMLDLLFNRDRFKTPFRYLDAWSRDPSCKELVKEAWRIEIQGVKSFQLMSRIAHTRKCLSKWNKLHFGYCSDKLNMLNRLLVEVQGLDVWNSPWVPWINWQQSRATFNPLIQQKSVYASSLIRDDGEWNLDLVRRWFVPTLASSINLITRLPGGYVDRLIWKDSTAGLFSTKEAYKAIIRRRLGVKDKTWSDLWKSPQQERVKLFL</sequence>
<dbReference type="PANTHER" id="PTHR33710">
    <property type="entry name" value="BNAC02G09200D PROTEIN"/>
    <property type="match status" value="1"/>
</dbReference>
<dbReference type="Pfam" id="PF03372">
    <property type="entry name" value="Exo_endo_phos"/>
    <property type="match status" value="1"/>
</dbReference>
<dbReference type="SUPFAM" id="SSF56219">
    <property type="entry name" value="DNase I-like"/>
    <property type="match status" value="1"/>
</dbReference>
<dbReference type="GO" id="GO:0003824">
    <property type="term" value="F:catalytic activity"/>
    <property type="evidence" value="ECO:0007669"/>
    <property type="project" value="InterPro"/>
</dbReference>
<accession>A0A7J6HDX3</accession>
<evidence type="ECO:0000313" key="2">
    <source>
        <dbReference type="EMBL" id="KAF4393275.1"/>
    </source>
</evidence>
<reference evidence="2 3" key="1">
    <citation type="journal article" date="2020" name="bioRxiv">
        <title>Sequence and annotation of 42 cannabis genomes reveals extensive copy number variation in cannabinoid synthesis and pathogen resistance genes.</title>
        <authorList>
            <person name="Mckernan K.J."/>
            <person name="Helbert Y."/>
            <person name="Kane L.T."/>
            <person name="Ebling H."/>
            <person name="Zhang L."/>
            <person name="Liu B."/>
            <person name="Eaton Z."/>
            <person name="Mclaughlin S."/>
            <person name="Kingan S."/>
            <person name="Baybayan P."/>
            <person name="Concepcion G."/>
            <person name="Jordan M."/>
            <person name="Riva A."/>
            <person name="Barbazuk W."/>
            <person name="Harkins T."/>
        </authorList>
    </citation>
    <scope>NUCLEOTIDE SEQUENCE [LARGE SCALE GENOMIC DNA]</scope>
    <source>
        <strain evidence="3">cv. Jamaican Lion 4</strain>
        <tissue evidence="2">Leaf</tissue>
    </source>
</reference>
<gene>
    <name evidence="2" type="ORF">G4B88_002009</name>
</gene>
<proteinExistence type="predicted"/>
<dbReference type="EMBL" id="JAATIQ010000049">
    <property type="protein sequence ID" value="KAF4393275.1"/>
    <property type="molecule type" value="Genomic_DNA"/>
</dbReference>
<evidence type="ECO:0000313" key="3">
    <source>
        <dbReference type="Proteomes" id="UP000583929"/>
    </source>
</evidence>
<name>A0A7J6HDX3_CANSA</name>
<dbReference type="PANTHER" id="PTHR33710:SF62">
    <property type="entry name" value="DUF4283 DOMAIN PROTEIN"/>
    <property type="match status" value="1"/>
</dbReference>
<organism evidence="2 3">
    <name type="scientific">Cannabis sativa</name>
    <name type="common">Hemp</name>
    <name type="synonym">Marijuana</name>
    <dbReference type="NCBI Taxonomy" id="3483"/>
    <lineage>
        <taxon>Eukaryota</taxon>
        <taxon>Viridiplantae</taxon>
        <taxon>Streptophyta</taxon>
        <taxon>Embryophyta</taxon>
        <taxon>Tracheophyta</taxon>
        <taxon>Spermatophyta</taxon>
        <taxon>Magnoliopsida</taxon>
        <taxon>eudicotyledons</taxon>
        <taxon>Gunneridae</taxon>
        <taxon>Pentapetalae</taxon>
        <taxon>rosids</taxon>
        <taxon>fabids</taxon>
        <taxon>Rosales</taxon>
        <taxon>Cannabaceae</taxon>
        <taxon>Cannabis</taxon>
    </lineage>
</organism>
<dbReference type="InterPro" id="IPR036691">
    <property type="entry name" value="Endo/exonu/phosph_ase_sf"/>
</dbReference>
<comment type="caution">
    <text evidence="2">The sequence shown here is derived from an EMBL/GenBank/DDBJ whole genome shotgun (WGS) entry which is preliminary data.</text>
</comment>
<dbReference type="InterPro" id="IPR005135">
    <property type="entry name" value="Endo/exonuclease/phosphatase"/>
</dbReference>
<dbReference type="AlphaFoldDB" id="A0A7J6HDX3"/>
<dbReference type="Proteomes" id="UP000583929">
    <property type="component" value="Unassembled WGS sequence"/>
</dbReference>
<keyword evidence="3" id="KW-1185">Reference proteome</keyword>